<dbReference type="SUPFAM" id="SSF54995">
    <property type="entry name" value="Ribosomal protein S6"/>
    <property type="match status" value="1"/>
</dbReference>
<dbReference type="HAMAP" id="MF_00360">
    <property type="entry name" value="Ribosomal_bS6"/>
    <property type="match status" value="1"/>
</dbReference>
<dbReference type="AlphaFoldDB" id="A0A2H0APL3"/>
<dbReference type="Pfam" id="PF01250">
    <property type="entry name" value="Ribosomal_S6"/>
    <property type="match status" value="1"/>
</dbReference>
<sequence>MEETTKRAYEISYLLKSEEDVGVIVKLLSDLGAEIVNESAVSEIKLSYPIKKEIRACFGYLHFNLDTESVKKLNGALQLNSKVLRFLIITPPFVKTQSRRESYEERTKPVVEQRVDISNDALEEKLEEIKI</sequence>
<reference evidence="4 5" key="1">
    <citation type="submission" date="2017-09" db="EMBL/GenBank/DDBJ databases">
        <title>Depth-based differentiation of microbial function through sediment-hosted aquifers and enrichment of novel symbionts in the deep terrestrial subsurface.</title>
        <authorList>
            <person name="Probst A.J."/>
            <person name="Ladd B."/>
            <person name="Jarett J.K."/>
            <person name="Geller-Mcgrath D.E."/>
            <person name="Sieber C.M."/>
            <person name="Emerson J.B."/>
            <person name="Anantharaman K."/>
            <person name="Thomas B.C."/>
            <person name="Malmstrom R."/>
            <person name="Stieglmeier M."/>
            <person name="Klingl A."/>
            <person name="Woyke T."/>
            <person name="Ryan C.M."/>
            <person name="Banfield J.F."/>
        </authorList>
    </citation>
    <scope>NUCLEOTIDE SEQUENCE [LARGE SCALE GENOMIC DNA]</scope>
    <source>
        <strain evidence="4">CG23_combo_of_CG06-09_8_20_14_all_42_19</strain>
    </source>
</reference>
<organism evidence="4 5">
    <name type="scientific">Candidatus Colwellbacteria bacterium CG23_combo_of_CG06-09_8_20_14_all_42_19</name>
    <dbReference type="NCBI Taxonomy" id="1974541"/>
    <lineage>
        <taxon>Bacteria</taxon>
        <taxon>Candidatus Colwelliibacteriota</taxon>
    </lineage>
</organism>
<comment type="caution">
    <text evidence="4">The sequence shown here is derived from an EMBL/GenBank/DDBJ whole genome shotgun (WGS) entry which is preliminary data.</text>
</comment>
<evidence type="ECO:0000313" key="4">
    <source>
        <dbReference type="EMBL" id="PIP46558.1"/>
    </source>
</evidence>
<evidence type="ECO:0000256" key="3">
    <source>
        <dbReference type="HAMAP-Rule" id="MF_00360"/>
    </source>
</evidence>
<comment type="similarity">
    <text evidence="1 3">Belongs to the bacterial ribosomal protein bS6 family.</text>
</comment>
<evidence type="ECO:0000313" key="5">
    <source>
        <dbReference type="Proteomes" id="UP000230007"/>
    </source>
</evidence>
<dbReference type="GO" id="GO:0003735">
    <property type="term" value="F:structural constituent of ribosome"/>
    <property type="evidence" value="ECO:0007669"/>
    <property type="project" value="InterPro"/>
</dbReference>
<dbReference type="EMBL" id="PCSK01000007">
    <property type="protein sequence ID" value="PIP46558.1"/>
    <property type="molecule type" value="Genomic_DNA"/>
</dbReference>
<dbReference type="GO" id="GO:0005840">
    <property type="term" value="C:ribosome"/>
    <property type="evidence" value="ECO:0007669"/>
    <property type="project" value="UniProtKB-KW"/>
</dbReference>
<accession>A0A2H0APL3</accession>
<dbReference type="Proteomes" id="UP000230007">
    <property type="component" value="Unassembled WGS sequence"/>
</dbReference>
<comment type="function">
    <text evidence="3">Binds together with bS18 to 16S ribosomal RNA.</text>
</comment>
<name>A0A2H0APL3_9BACT</name>
<dbReference type="InterPro" id="IPR035980">
    <property type="entry name" value="Ribosomal_bS6_sf"/>
</dbReference>
<keyword evidence="3" id="KW-0694">RNA-binding</keyword>
<dbReference type="GO" id="GO:0019843">
    <property type="term" value="F:rRNA binding"/>
    <property type="evidence" value="ECO:0007669"/>
    <property type="project" value="UniProtKB-UniRule"/>
</dbReference>
<protein>
    <recommendedName>
        <fullName evidence="2 3">Small ribosomal subunit protein bS6</fullName>
    </recommendedName>
</protein>
<keyword evidence="3" id="KW-0687">Ribonucleoprotein</keyword>
<dbReference type="Gene3D" id="3.30.70.60">
    <property type="match status" value="1"/>
</dbReference>
<dbReference type="InterPro" id="IPR020814">
    <property type="entry name" value="Ribosomal_S6_plastid/chlpt"/>
</dbReference>
<evidence type="ECO:0000256" key="1">
    <source>
        <dbReference type="ARBA" id="ARBA00009512"/>
    </source>
</evidence>
<gene>
    <name evidence="3" type="primary">rpsF</name>
    <name evidence="4" type="ORF">COX15_00295</name>
</gene>
<evidence type="ECO:0000256" key="2">
    <source>
        <dbReference type="ARBA" id="ARBA00035294"/>
    </source>
</evidence>
<dbReference type="GO" id="GO:0006412">
    <property type="term" value="P:translation"/>
    <property type="evidence" value="ECO:0007669"/>
    <property type="project" value="UniProtKB-UniRule"/>
</dbReference>
<dbReference type="GO" id="GO:1990904">
    <property type="term" value="C:ribonucleoprotein complex"/>
    <property type="evidence" value="ECO:0007669"/>
    <property type="project" value="UniProtKB-KW"/>
</dbReference>
<dbReference type="InterPro" id="IPR014717">
    <property type="entry name" value="Transl_elong_EF1B/ribsomal_bS6"/>
</dbReference>
<keyword evidence="3" id="KW-0689">Ribosomal protein</keyword>
<dbReference type="InterPro" id="IPR000529">
    <property type="entry name" value="Ribosomal_bS6"/>
</dbReference>
<proteinExistence type="inferred from homology"/>
<keyword evidence="3" id="KW-0699">rRNA-binding</keyword>